<dbReference type="Proteomes" id="UP000265562">
    <property type="component" value="Chromosome"/>
</dbReference>
<evidence type="ECO:0000313" key="2">
    <source>
        <dbReference type="Proteomes" id="UP000265562"/>
    </source>
</evidence>
<dbReference type="KEGG" id="lua:D4A81_10335"/>
<dbReference type="EMBL" id="CP032364">
    <property type="protein sequence ID" value="AYB00292.1"/>
    <property type="molecule type" value="Genomic_DNA"/>
</dbReference>
<proteinExistence type="predicted"/>
<reference evidence="1 2" key="1">
    <citation type="submission" date="2018-09" db="EMBL/GenBank/DDBJ databases">
        <title>Genome sequencing of Lachnoanaerobaculum umeaense DSM 23576.</title>
        <authorList>
            <person name="Kook J.-K."/>
            <person name="Park S.-N."/>
            <person name="Lim Y.K."/>
        </authorList>
    </citation>
    <scope>NUCLEOTIDE SEQUENCE [LARGE SCALE GENOMIC DNA]</scope>
    <source>
        <strain evidence="2">DSM 23576 \ CCUG 58757</strain>
    </source>
</reference>
<keyword evidence="2" id="KW-1185">Reference proteome</keyword>
<dbReference type="AlphaFoldDB" id="A0A385Q1L4"/>
<name>A0A385Q1L4_9FIRM</name>
<protein>
    <submittedName>
        <fullName evidence="1">Uncharacterized protein</fullName>
    </submittedName>
</protein>
<evidence type="ECO:0000313" key="1">
    <source>
        <dbReference type="EMBL" id="AYB00292.1"/>
    </source>
</evidence>
<sequence>MEILELGDNVKGTTYERINQLIKALTTTISIRKIPGVDIDGVETGMGILKNLKRLSVEGETKKEQKLVEVEVNVLLDGEKISIEKFNCCTATSINMDTLFGELLRRN</sequence>
<organism evidence="1 2">
    <name type="scientific">Lachnoanaerobaculum umeaense</name>
    <dbReference type="NCBI Taxonomy" id="617123"/>
    <lineage>
        <taxon>Bacteria</taxon>
        <taxon>Bacillati</taxon>
        <taxon>Bacillota</taxon>
        <taxon>Clostridia</taxon>
        <taxon>Lachnospirales</taxon>
        <taxon>Lachnospiraceae</taxon>
        <taxon>Lachnoanaerobaculum</taxon>
    </lineage>
</organism>
<gene>
    <name evidence="1" type="ORF">D4A81_10335</name>
</gene>
<accession>A0A385Q1L4</accession>
<dbReference type="RefSeq" id="WP_111524943.1">
    <property type="nucleotide sequence ID" value="NZ_CP032364.1"/>
</dbReference>